<evidence type="ECO:0000256" key="1">
    <source>
        <dbReference type="ARBA" id="ARBA00004651"/>
    </source>
</evidence>
<keyword evidence="4 6" id="KW-1133">Transmembrane helix</keyword>
<feature type="transmembrane region" description="Helical" evidence="6">
    <location>
        <begin position="14"/>
        <end position="37"/>
    </location>
</feature>
<feature type="transmembrane region" description="Helical" evidence="6">
    <location>
        <begin position="156"/>
        <end position="181"/>
    </location>
</feature>
<dbReference type="OrthoDB" id="4374904at2"/>
<dbReference type="GO" id="GO:0005886">
    <property type="term" value="C:plasma membrane"/>
    <property type="evidence" value="ECO:0007669"/>
    <property type="project" value="UniProtKB-SubCell"/>
</dbReference>
<evidence type="ECO:0000256" key="2">
    <source>
        <dbReference type="ARBA" id="ARBA00022475"/>
    </source>
</evidence>
<protein>
    <submittedName>
        <fullName evidence="7">Uncharacterized protein</fullName>
    </submittedName>
</protein>
<gene>
    <name evidence="7" type="ORF">BJP25_15640</name>
</gene>
<dbReference type="Pfam" id="PF03631">
    <property type="entry name" value="Virul_fac_BrkB"/>
    <property type="match status" value="1"/>
</dbReference>
<evidence type="ECO:0000256" key="6">
    <source>
        <dbReference type="SAM" id="Phobius"/>
    </source>
</evidence>
<feature type="transmembrane region" description="Helical" evidence="6">
    <location>
        <begin position="123"/>
        <end position="144"/>
    </location>
</feature>
<dbReference type="STRING" id="1193682.BJP25_15640"/>
<keyword evidence="5 6" id="KW-0472">Membrane</keyword>
<feature type="transmembrane region" description="Helical" evidence="6">
    <location>
        <begin position="76"/>
        <end position="96"/>
    </location>
</feature>
<dbReference type="Proteomes" id="UP000186040">
    <property type="component" value="Unassembled WGS sequence"/>
</dbReference>
<feature type="transmembrane region" description="Helical" evidence="6">
    <location>
        <begin position="223"/>
        <end position="250"/>
    </location>
</feature>
<feature type="transmembrane region" description="Helical" evidence="6">
    <location>
        <begin position="193"/>
        <end position="217"/>
    </location>
</feature>
<organism evidence="7 8">
    <name type="scientific">Actinokineospora bangkokensis</name>
    <dbReference type="NCBI Taxonomy" id="1193682"/>
    <lineage>
        <taxon>Bacteria</taxon>
        <taxon>Bacillati</taxon>
        <taxon>Actinomycetota</taxon>
        <taxon>Actinomycetes</taxon>
        <taxon>Pseudonocardiales</taxon>
        <taxon>Pseudonocardiaceae</taxon>
        <taxon>Actinokineospora</taxon>
    </lineage>
</organism>
<dbReference type="AlphaFoldDB" id="A0A1Q9LPD4"/>
<evidence type="ECO:0000256" key="5">
    <source>
        <dbReference type="ARBA" id="ARBA00023136"/>
    </source>
</evidence>
<accession>A0A1Q9LPD4</accession>
<comment type="subcellular location">
    <subcellularLocation>
        <location evidence="1">Cell membrane</location>
        <topology evidence="1">Multi-pass membrane protein</topology>
    </subcellularLocation>
</comment>
<proteinExistence type="predicted"/>
<evidence type="ECO:0000313" key="8">
    <source>
        <dbReference type="Proteomes" id="UP000186040"/>
    </source>
</evidence>
<dbReference type="InterPro" id="IPR017039">
    <property type="entry name" value="Virul_fac_BrkB"/>
</dbReference>
<name>A0A1Q9LPD4_9PSEU</name>
<keyword evidence="3 6" id="KW-0812">Transmembrane</keyword>
<evidence type="ECO:0000256" key="4">
    <source>
        <dbReference type="ARBA" id="ARBA00022989"/>
    </source>
</evidence>
<comment type="caution">
    <text evidence="7">The sequence shown here is derived from an EMBL/GenBank/DDBJ whole genome shotgun (WGS) entry which is preliminary data.</text>
</comment>
<keyword evidence="8" id="KW-1185">Reference proteome</keyword>
<sequence length="261" mass="26837">MVRHSVHALRGRDLSLWAAGLTFFSLLAGIPLLIVALRGGAVLAGGDAVRSAAADLVAALPDAHDGQGGIPRLVDAALTCSWVVVLVALVPATFYGEGLRRGMRQLAGSPVGRMAGWKGRLGFLPVVALGPVFVTLLVATAPAVRPLYTGPLPGPVWAVIATFHVTWLVVSTVLSLVYTVYSPSGIPATTTIAAGFGTGAVVAGFLHGFLVFLAIPVDWATPFAGVAVAGTGVALALWLYLLHVLVLLGYRVALSAHAVRG</sequence>
<keyword evidence="2" id="KW-1003">Cell membrane</keyword>
<evidence type="ECO:0000256" key="3">
    <source>
        <dbReference type="ARBA" id="ARBA00022692"/>
    </source>
</evidence>
<evidence type="ECO:0000313" key="7">
    <source>
        <dbReference type="EMBL" id="OLR93917.1"/>
    </source>
</evidence>
<dbReference type="EMBL" id="MKQR01000009">
    <property type="protein sequence ID" value="OLR93917.1"/>
    <property type="molecule type" value="Genomic_DNA"/>
</dbReference>
<reference evidence="7 8" key="1">
    <citation type="submission" date="2016-10" db="EMBL/GenBank/DDBJ databases">
        <title>The Draft Genome Sequence of Actinokineospora bangkokensis 44EHWT reveals the biosynthetic pathway of antifungal compounds Thailandins with unusual extender unit butylmalonyl-CoA.</title>
        <authorList>
            <person name="Greule A."/>
            <person name="Intra B."/>
            <person name="Flemming S."/>
            <person name="Rommel M.G."/>
            <person name="Panbangred W."/>
            <person name="Bechthold A."/>
        </authorList>
    </citation>
    <scope>NUCLEOTIDE SEQUENCE [LARGE SCALE GENOMIC DNA]</scope>
    <source>
        <strain evidence="7 8">44EHW</strain>
    </source>
</reference>